<keyword evidence="4" id="KW-1185">Reference proteome</keyword>
<protein>
    <submittedName>
        <fullName evidence="3">p-loop containing region of AAA domain-containing protein</fullName>
    </submittedName>
</protein>
<dbReference type="InterPro" id="IPR027417">
    <property type="entry name" value="P-loop_NTPase"/>
</dbReference>
<dbReference type="Gene3D" id="3.40.50.300">
    <property type="entry name" value="P-loop containing nucleotide triphosphate hydrolases"/>
    <property type="match status" value="1"/>
</dbReference>
<dbReference type="PANTHER" id="PTHR32182">
    <property type="entry name" value="DNA REPLICATION AND REPAIR PROTEIN RECF"/>
    <property type="match status" value="1"/>
</dbReference>
<gene>
    <name evidence="3" type="ORF">SAMN05421686_11124</name>
</gene>
<evidence type="ECO:0000313" key="4">
    <source>
        <dbReference type="Proteomes" id="UP000185639"/>
    </source>
</evidence>
<reference evidence="4" key="1">
    <citation type="submission" date="2017-01" db="EMBL/GenBank/DDBJ databases">
        <authorList>
            <person name="Varghese N."/>
            <person name="Submissions S."/>
        </authorList>
    </citation>
    <scope>NUCLEOTIDE SEQUENCE [LARGE SCALE GENOMIC DNA]</scope>
    <source>
        <strain evidence="4">DSM 24913</strain>
    </source>
</reference>
<dbReference type="GO" id="GO:0006302">
    <property type="term" value="P:double-strand break repair"/>
    <property type="evidence" value="ECO:0007669"/>
    <property type="project" value="TreeGrafter"/>
</dbReference>
<accession>A0A1N7PRH8</accession>
<sequence length="1142" mass="127602">MKQLRRVVLVQFYLHEAFDIEMDGSTAFLGPNGSGKSSTLDAIQIAMLGGNQQYARFNTQSVSSKQRRSLAGYCLGMLRNPEKDSQVIGRARDEARTYIILVFGDEEAGADVLSAGICIEADVESQQHEVKGLFVLPGQNLRAKDCIVFDGRDRLPMPFAEFRETARERAKTIGRTAIFTDKSSEYVQELLYALNGQRMPDSRRFMSSFVKSMTLKNVDSIDEFVRNYVVEPNPVDIAAFRKQVEQFEALRDLIRKTKARISRLTGILSDFERARSAESRIASLEAIKAVFQVEWLGERIDDLDERIETLSDQRRTAQEKAQQAKVERDAQQTQVNKLTVQLESDQAEQSRLRLESEIRANQQLIEAYQHPELARANRWVNALRDVVDDDAFRSIKGLVVSTIESLVQARSQDDVGSAVAKALGELGSQIAPVRTTAQTELSSVIKQRDALTEERDATRRRIAAAGKTGRLLNDGAALLLELLERAGMAVQPVSALARILRAEWAPALEAYLGGDRDALVVTEGNTQDAVKILREARRRGQRVDGAAVIQPYHLRQVNTSPKGTEFAVGLLETDNDTARRFLWQKFGSMRLVDTEAELEMHPRAITRDGMLSQGGLTKSIRVASVSDLRVGKDMADTSELSRHAAEIQGHMEALAKRQARLETVVRVLSSQDADDEDGIAKKLAEAAQAMTAAKQQLTALDVSHLGEIRVMVEHAQAEYQRLDNEYTENDRLAVGLDQQIEGRIREKTALEDQLPECREIERSALADPLIVVETMDTLKDEIERAESAYPARIAEVEKKLSNNQSRQRSAEERASLDLVSYVQDERLDVQVSDMHWHDRFSWAADEKHKLADTQLQNYEAEAEQARLASEETLRSDIAMSLHDRFKEMDLERRERNKILDACPAFTGGERYRFTSSVVPHYESLVRYINQIAQDEQSLSLFADNTDDINETLRELVEAAAESGNASAVLDYRQFFTFDLDILVDGKRVDRMSNRQGAGSNGEHIAPMYVAAGAALAKAYRLHNRKGQQSGSGLICLDEAFHGMDTTNAVATARFLQSIGLQLIMAGPELERTKLAPITQTIYDLDREGLDLLMERTKFKEAANALMVSDMPGENPEVLASAYQQLGLTPSQMESVEADADNG</sequence>
<dbReference type="EMBL" id="FTOH01000011">
    <property type="protein sequence ID" value="SIT13263.1"/>
    <property type="molecule type" value="Genomic_DNA"/>
</dbReference>
<keyword evidence="1 2" id="KW-0175">Coiled coil</keyword>
<dbReference type="AlphaFoldDB" id="A0A1N7PRH8"/>
<name>A0A1N7PRH8_9GAMM</name>
<feature type="coiled-coil region" evidence="2">
    <location>
        <begin position="848"/>
        <end position="875"/>
    </location>
</feature>
<dbReference type="GO" id="GO:0005694">
    <property type="term" value="C:chromosome"/>
    <property type="evidence" value="ECO:0007669"/>
    <property type="project" value="InterPro"/>
</dbReference>
<dbReference type="GO" id="GO:0051276">
    <property type="term" value="P:chromosome organization"/>
    <property type="evidence" value="ECO:0007669"/>
    <property type="project" value="InterPro"/>
</dbReference>
<dbReference type="RefSeq" id="WP_084189046.1">
    <property type="nucleotide sequence ID" value="NZ_FTOH01000011.1"/>
</dbReference>
<dbReference type="SUPFAM" id="SSF52540">
    <property type="entry name" value="P-loop containing nucleoside triphosphate hydrolases"/>
    <property type="match status" value="1"/>
</dbReference>
<evidence type="ECO:0000256" key="1">
    <source>
        <dbReference type="ARBA" id="ARBA00023054"/>
    </source>
</evidence>
<proteinExistence type="predicted"/>
<dbReference type="Pfam" id="PF13555">
    <property type="entry name" value="AAA_29"/>
    <property type="match status" value="1"/>
</dbReference>
<dbReference type="OrthoDB" id="174137at2"/>
<evidence type="ECO:0000313" key="3">
    <source>
        <dbReference type="EMBL" id="SIT13263.1"/>
    </source>
</evidence>
<dbReference type="GO" id="GO:0000731">
    <property type="term" value="P:DNA synthesis involved in DNA repair"/>
    <property type="evidence" value="ECO:0007669"/>
    <property type="project" value="TreeGrafter"/>
</dbReference>
<evidence type="ECO:0000256" key="2">
    <source>
        <dbReference type="SAM" id="Coils"/>
    </source>
</evidence>
<dbReference type="SUPFAM" id="SSF75553">
    <property type="entry name" value="Smc hinge domain"/>
    <property type="match status" value="1"/>
</dbReference>
<feature type="coiled-coil region" evidence="2">
    <location>
        <begin position="705"/>
        <end position="732"/>
    </location>
</feature>
<dbReference type="Pfam" id="PF13558">
    <property type="entry name" value="SbcC_Walker_B"/>
    <property type="match status" value="1"/>
</dbReference>
<organism evidence="3 4">
    <name type="scientific">Thalassolituus maritimus</name>
    <dbReference type="NCBI Taxonomy" id="484498"/>
    <lineage>
        <taxon>Bacteria</taxon>
        <taxon>Pseudomonadati</taxon>
        <taxon>Pseudomonadota</taxon>
        <taxon>Gammaproteobacteria</taxon>
        <taxon>Oceanospirillales</taxon>
        <taxon>Oceanospirillaceae</taxon>
        <taxon>Thalassolituus</taxon>
    </lineage>
</organism>
<dbReference type="Proteomes" id="UP000185639">
    <property type="component" value="Unassembled WGS sequence"/>
</dbReference>
<dbReference type="GO" id="GO:0005524">
    <property type="term" value="F:ATP binding"/>
    <property type="evidence" value="ECO:0007669"/>
    <property type="project" value="InterPro"/>
</dbReference>
<feature type="coiled-coil region" evidence="2">
    <location>
        <begin position="293"/>
        <end position="341"/>
    </location>
</feature>
<dbReference type="InterPro" id="IPR036277">
    <property type="entry name" value="SMC_hinge_sf"/>
</dbReference>
<dbReference type="STRING" id="484498.SAMN05421686_11124"/>
<dbReference type="PANTHER" id="PTHR32182:SF0">
    <property type="entry name" value="DNA REPLICATION AND REPAIR PROTEIN RECF"/>
    <property type="match status" value="1"/>
</dbReference>